<gene>
    <name evidence="2" type="ORF">FLAPXU55_01406</name>
</gene>
<protein>
    <recommendedName>
        <fullName evidence="4">Class IIb bacteriocin, lactobin A/cerein 7B family</fullName>
    </recommendedName>
</protein>
<evidence type="ECO:0008006" key="4">
    <source>
        <dbReference type="Google" id="ProtNLM"/>
    </source>
</evidence>
<keyword evidence="3" id="KW-1185">Reference proteome</keyword>
<accession>A0A9N8J018</accession>
<reference evidence="2 3" key="1">
    <citation type="submission" date="2020-06" db="EMBL/GenBank/DDBJ databases">
        <authorList>
            <person name="Criscuolo A."/>
        </authorList>
    </citation>
    <scope>NUCLEOTIDE SEQUENCE [LARGE SCALE GENOMIC DNA]</scope>
    <source>
        <strain evidence="2">PXU-55</strain>
    </source>
</reference>
<dbReference type="AlphaFoldDB" id="A0A9N8J018"/>
<feature type="transmembrane region" description="Helical" evidence="1">
    <location>
        <begin position="20"/>
        <end position="39"/>
    </location>
</feature>
<dbReference type="Proteomes" id="UP000533639">
    <property type="component" value="Unassembled WGS sequence"/>
</dbReference>
<dbReference type="EMBL" id="CAIJDE010000034">
    <property type="protein sequence ID" value="CAC9973718.1"/>
    <property type="molecule type" value="Genomic_DNA"/>
</dbReference>
<keyword evidence="1" id="KW-1133">Transmembrane helix</keyword>
<keyword evidence="1" id="KW-0812">Transmembrane</keyword>
<comment type="caution">
    <text evidence="2">The sequence shown here is derived from an EMBL/GenBank/DDBJ whole genome shotgun (WGS) entry which is preliminary data.</text>
</comment>
<evidence type="ECO:0000313" key="3">
    <source>
        <dbReference type="Proteomes" id="UP000533639"/>
    </source>
</evidence>
<name>A0A9N8J018_9FLAO</name>
<evidence type="ECO:0000256" key="1">
    <source>
        <dbReference type="SAM" id="Phobius"/>
    </source>
</evidence>
<dbReference type="RefSeq" id="WP_180857113.1">
    <property type="nucleotide sequence ID" value="NZ_CAIJDE010000034.1"/>
</dbReference>
<sequence>MNLEELSLVELTLDENLEVEGGIIAPMLALAGAAFYFGWDLGREYARNH</sequence>
<proteinExistence type="predicted"/>
<keyword evidence="1" id="KW-0472">Membrane</keyword>
<organism evidence="2 3">
    <name type="scientific">Flavobacterium panici</name>
    <dbReference type="NCBI Taxonomy" id="2654843"/>
    <lineage>
        <taxon>Bacteria</taxon>
        <taxon>Pseudomonadati</taxon>
        <taxon>Bacteroidota</taxon>
        <taxon>Flavobacteriia</taxon>
        <taxon>Flavobacteriales</taxon>
        <taxon>Flavobacteriaceae</taxon>
        <taxon>Flavobacterium</taxon>
    </lineage>
</organism>
<evidence type="ECO:0000313" key="2">
    <source>
        <dbReference type="EMBL" id="CAC9973718.1"/>
    </source>
</evidence>